<dbReference type="RefSeq" id="WP_068135589.1">
    <property type="nucleotide sequence ID" value="NZ_AP014924.1"/>
</dbReference>
<dbReference type="Proteomes" id="UP000065807">
    <property type="component" value="Chromosome"/>
</dbReference>
<protein>
    <recommendedName>
        <fullName evidence="3">DUF4912 domain-containing protein</fullName>
    </recommendedName>
</protein>
<accession>A0A0K2SJD2</accession>
<evidence type="ECO:0008006" key="3">
    <source>
        <dbReference type="Google" id="ProtNLM"/>
    </source>
</evidence>
<dbReference type="InterPro" id="IPR032585">
    <property type="entry name" value="DUF4912"/>
</dbReference>
<dbReference type="EMBL" id="AP014924">
    <property type="protein sequence ID" value="BAS27137.1"/>
    <property type="molecule type" value="Genomic_DNA"/>
</dbReference>
<evidence type="ECO:0000313" key="2">
    <source>
        <dbReference type="Proteomes" id="UP000065807"/>
    </source>
</evidence>
<organism evidence="1 2">
    <name type="scientific">Limnochorda pilosa</name>
    <dbReference type="NCBI Taxonomy" id="1555112"/>
    <lineage>
        <taxon>Bacteria</taxon>
        <taxon>Bacillati</taxon>
        <taxon>Bacillota</taxon>
        <taxon>Limnochordia</taxon>
        <taxon>Limnochordales</taxon>
        <taxon>Limnochordaceae</taxon>
        <taxon>Limnochorda</taxon>
    </lineage>
</organism>
<gene>
    <name evidence="1" type="ORF">LIP_1280</name>
</gene>
<keyword evidence="2" id="KW-1185">Reference proteome</keyword>
<sequence>MSLAQLQTPALPARYGEDRVTLLVRDPEWIFAYWEITPPSFGVAAAQQACRETELEPVLRVHDLAETGPFQEIGVGEAESWYIEAGRPGHRFEAELGLRGPGGGFTLVARSNRVETPPRDPAYLTAPRVSRAQEVVLRQLRGMDPQGSPEFAERRQRLLAGLALPLAEGSPLAWVTSPGASPAGAWAPSPAADLPLEVEAELILHGRTAPTATLWLNRDPVSLRPDGSFSLRVGLPDGSFPFGLEAVSVDGGLRRTFALLVTRASFADRGAEVPLKEATSRG</sequence>
<reference evidence="2" key="2">
    <citation type="journal article" date="2016" name="Int. J. Syst. Evol. Microbiol.">
        <title>Complete genome sequence and cell structure of Limnochorda pilosa, a Gram-negative spore-former within the phylum Firmicutes.</title>
        <authorList>
            <person name="Watanabe M."/>
            <person name="Kojima H."/>
            <person name="Fukui M."/>
        </authorList>
    </citation>
    <scope>NUCLEOTIDE SEQUENCE [LARGE SCALE GENOMIC DNA]</scope>
    <source>
        <strain evidence="2">HC45</strain>
    </source>
</reference>
<reference evidence="2" key="1">
    <citation type="submission" date="2015-07" db="EMBL/GenBank/DDBJ databases">
        <title>Complete genome sequence and phylogenetic analysis of Limnochorda pilosa.</title>
        <authorList>
            <person name="Watanabe M."/>
            <person name="Kojima H."/>
            <person name="Fukui M."/>
        </authorList>
    </citation>
    <scope>NUCLEOTIDE SEQUENCE [LARGE SCALE GENOMIC DNA]</scope>
    <source>
        <strain evidence="2">HC45</strain>
    </source>
</reference>
<dbReference type="KEGG" id="lpil:LIP_1280"/>
<evidence type="ECO:0000313" key="1">
    <source>
        <dbReference type="EMBL" id="BAS27137.1"/>
    </source>
</evidence>
<dbReference type="Pfam" id="PF16258">
    <property type="entry name" value="DUF4912"/>
    <property type="match status" value="1"/>
</dbReference>
<dbReference type="OrthoDB" id="9812700at2"/>
<name>A0A0K2SJD2_LIMPI</name>
<proteinExistence type="predicted"/>
<dbReference type="STRING" id="1555112.LIP_1280"/>
<dbReference type="AlphaFoldDB" id="A0A0K2SJD2"/>